<evidence type="ECO:0000256" key="2">
    <source>
        <dbReference type="ARBA" id="ARBA00022643"/>
    </source>
</evidence>
<dbReference type="STRING" id="479434.Sthe_0270"/>
<dbReference type="InterPro" id="IPR004136">
    <property type="entry name" value="NMO"/>
</dbReference>
<sequence length="324" mass="33329">MLHTPLCDLLGIEHPIVSAPMAGTATADLVAAVSAAGGFGLLGGTSLGGPEWLREQIRAVRELTDRPFGVGFISSAPGTADLMAVALEERVAAVSHSFADPTPWIEPAHRAGVKVLVQVQTVAQAVTAARAGADAIAAQGVEAGGHAGTTSATLPLVPAVVDAVGTIPVLAAGGIADGRGLAAALMLGAAGVWMGTRFVASNEWAGGEWAKARVVAASTDDAVQTRVYDLIASAPFPEWTADRVIRNPFVDAWQPREDEIPTHAAALRKQIEAAQSDGDAEVAAVRAGNVAGLIHTVEPAGEIVRWVAAEAERLLQERPAQILR</sequence>
<dbReference type="Gene3D" id="3.20.20.70">
    <property type="entry name" value="Aldolase class I"/>
    <property type="match status" value="1"/>
</dbReference>
<dbReference type="HOGENOM" id="CLU_038732_9_2_0"/>
<dbReference type="PANTHER" id="PTHR32332:SF31">
    <property type="entry name" value="2-NITROPROPANE DIOXYGENASE FAMILY, PUTATIVE (AFU_ORTHOLOGUE AFUA_2G09850)-RELATED"/>
    <property type="match status" value="1"/>
</dbReference>
<dbReference type="GO" id="GO:0051213">
    <property type="term" value="F:dioxygenase activity"/>
    <property type="evidence" value="ECO:0007669"/>
    <property type="project" value="UniProtKB-KW"/>
</dbReference>
<dbReference type="KEGG" id="sti:Sthe_0270"/>
<dbReference type="AlphaFoldDB" id="D1C6U8"/>
<evidence type="ECO:0000256" key="3">
    <source>
        <dbReference type="ARBA" id="ARBA00023002"/>
    </source>
</evidence>
<dbReference type="InParanoid" id="D1C6U8"/>
<dbReference type="PANTHER" id="PTHR32332">
    <property type="entry name" value="2-NITROPROPANE DIOXYGENASE"/>
    <property type="match status" value="1"/>
</dbReference>
<proteinExistence type="predicted"/>
<accession>D1C6U8</accession>
<evidence type="ECO:0000313" key="4">
    <source>
        <dbReference type="EMBL" id="ACZ37709.1"/>
    </source>
</evidence>
<dbReference type="OrthoDB" id="9778912at2"/>
<keyword evidence="5" id="KW-1185">Reference proteome</keyword>
<dbReference type="RefSeq" id="WP_012870757.1">
    <property type="nucleotide sequence ID" value="NC_013523.1"/>
</dbReference>
<evidence type="ECO:0000256" key="1">
    <source>
        <dbReference type="ARBA" id="ARBA00022630"/>
    </source>
</evidence>
<dbReference type="GO" id="GO:0018580">
    <property type="term" value="F:nitronate monooxygenase activity"/>
    <property type="evidence" value="ECO:0007669"/>
    <property type="project" value="InterPro"/>
</dbReference>
<dbReference type="InterPro" id="IPR013785">
    <property type="entry name" value="Aldolase_TIM"/>
</dbReference>
<dbReference type="CDD" id="cd04730">
    <property type="entry name" value="NPD_like"/>
    <property type="match status" value="1"/>
</dbReference>
<dbReference type="Pfam" id="PF03060">
    <property type="entry name" value="NMO"/>
    <property type="match status" value="2"/>
</dbReference>
<dbReference type="Proteomes" id="UP000002027">
    <property type="component" value="Chromosome 1"/>
</dbReference>
<name>D1C6U8_SPHTD</name>
<keyword evidence="4" id="KW-0223">Dioxygenase</keyword>
<dbReference type="EMBL" id="CP001823">
    <property type="protein sequence ID" value="ACZ37709.1"/>
    <property type="molecule type" value="Genomic_DNA"/>
</dbReference>
<gene>
    <name evidence="4" type="ordered locus">Sthe_0270</name>
</gene>
<organism evidence="4 5">
    <name type="scientific">Sphaerobacter thermophilus (strain ATCC 49802 / DSM 20745 / KCCM 41009 / NCIMB 13125 / S 6022)</name>
    <dbReference type="NCBI Taxonomy" id="479434"/>
    <lineage>
        <taxon>Bacteria</taxon>
        <taxon>Pseudomonadati</taxon>
        <taxon>Thermomicrobiota</taxon>
        <taxon>Thermomicrobia</taxon>
        <taxon>Sphaerobacterales</taxon>
        <taxon>Sphaerobacterineae</taxon>
        <taxon>Sphaerobacteraceae</taxon>
        <taxon>Sphaerobacter</taxon>
    </lineage>
</organism>
<dbReference type="FunCoup" id="D1C6U8">
    <property type="interactions" value="317"/>
</dbReference>
<keyword evidence="1" id="KW-0285">Flavoprotein</keyword>
<dbReference type="SUPFAM" id="SSF51412">
    <property type="entry name" value="Inosine monophosphate dehydrogenase (IMPDH)"/>
    <property type="match status" value="1"/>
</dbReference>
<reference evidence="4 5" key="2">
    <citation type="journal article" date="2010" name="Stand. Genomic Sci.">
        <title>Complete genome sequence of Desulfohalobium retbaense type strain (HR(100)).</title>
        <authorList>
            <person name="Spring S."/>
            <person name="Nolan M."/>
            <person name="Lapidus A."/>
            <person name="Glavina Del Rio T."/>
            <person name="Copeland A."/>
            <person name="Tice H."/>
            <person name="Cheng J.F."/>
            <person name="Lucas S."/>
            <person name="Land M."/>
            <person name="Chen F."/>
            <person name="Bruce D."/>
            <person name="Goodwin L."/>
            <person name="Pitluck S."/>
            <person name="Ivanova N."/>
            <person name="Mavromatis K."/>
            <person name="Mikhailova N."/>
            <person name="Pati A."/>
            <person name="Chen A."/>
            <person name="Palaniappan K."/>
            <person name="Hauser L."/>
            <person name="Chang Y.J."/>
            <person name="Jeffries C.D."/>
            <person name="Munk C."/>
            <person name="Kiss H."/>
            <person name="Chain P."/>
            <person name="Han C."/>
            <person name="Brettin T."/>
            <person name="Detter J.C."/>
            <person name="Schuler E."/>
            <person name="Goker M."/>
            <person name="Rohde M."/>
            <person name="Bristow J."/>
            <person name="Eisen J.A."/>
            <person name="Markowitz V."/>
            <person name="Hugenholtz P."/>
            <person name="Kyrpides N.C."/>
            <person name="Klenk H.P."/>
        </authorList>
    </citation>
    <scope>NUCLEOTIDE SEQUENCE [LARGE SCALE GENOMIC DNA]</scope>
    <source>
        <strain evidence="5">ATCC 49802 / DSM 20745 / S 6022</strain>
    </source>
</reference>
<reference evidence="5" key="1">
    <citation type="submission" date="2009-11" db="EMBL/GenBank/DDBJ databases">
        <title>The complete chromosome 1 of Sphaerobacter thermophilus DSM 20745.</title>
        <authorList>
            <person name="Lucas S."/>
            <person name="Copeland A."/>
            <person name="Lapidus A."/>
            <person name="Glavina del Rio T."/>
            <person name="Dalin E."/>
            <person name="Tice H."/>
            <person name="Bruce D."/>
            <person name="Goodwin L."/>
            <person name="Pitluck S."/>
            <person name="Kyrpides N."/>
            <person name="Mavromatis K."/>
            <person name="Ivanova N."/>
            <person name="Mikhailova N."/>
            <person name="LaButti K.M."/>
            <person name="Clum A."/>
            <person name="Sun H.I."/>
            <person name="Brettin T."/>
            <person name="Detter J.C."/>
            <person name="Han C."/>
            <person name="Larimer F."/>
            <person name="Land M."/>
            <person name="Hauser L."/>
            <person name="Markowitz V."/>
            <person name="Cheng J.F."/>
            <person name="Hugenholtz P."/>
            <person name="Woyke T."/>
            <person name="Wu D."/>
            <person name="Steenblock K."/>
            <person name="Schneider S."/>
            <person name="Pukall R."/>
            <person name="Goeker M."/>
            <person name="Klenk H.P."/>
            <person name="Eisen J.A."/>
        </authorList>
    </citation>
    <scope>NUCLEOTIDE SEQUENCE [LARGE SCALE GENOMIC DNA]</scope>
    <source>
        <strain evidence="5">ATCC 49802 / DSM 20745 / S 6022</strain>
    </source>
</reference>
<protein>
    <submittedName>
        <fullName evidence="4">2-nitropropane dioxygenase NPD</fullName>
    </submittedName>
</protein>
<evidence type="ECO:0000313" key="5">
    <source>
        <dbReference type="Proteomes" id="UP000002027"/>
    </source>
</evidence>
<dbReference type="eggNOG" id="COG2070">
    <property type="taxonomic scope" value="Bacteria"/>
</dbReference>
<keyword evidence="2" id="KW-0288">FMN</keyword>
<keyword evidence="3" id="KW-0560">Oxidoreductase</keyword>